<protein>
    <submittedName>
        <fullName evidence="1">Uncharacterized protein</fullName>
    </submittedName>
</protein>
<gene>
    <name evidence="1" type="ORF">SBW85_00520</name>
</gene>
<keyword evidence="2" id="KW-1185">Reference proteome</keyword>
<evidence type="ECO:0000313" key="1">
    <source>
        <dbReference type="EMBL" id="MDW6016252.1"/>
    </source>
</evidence>
<proteinExistence type="predicted"/>
<dbReference type="Proteomes" id="UP001272325">
    <property type="component" value="Unassembled WGS sequence"/>
</dbReference>
<dbReference type="EMBL" id="JAWRCN010000001">
    <property type="protein sequence ID" value="MDW6016252.1"/>
    <property type="molecule type" value="Genomic_DNA"/>
</dbReference>
<dbReference type="RefSeq" id="WP_171138861.1">
    <property type="nucleotide sequence ID" value="NZ_AP024893.1"/>
</dbReference>
<evidence type="ECO:0000313" key="2">
    <source>
        <dbReference type="Proteomes" id="UP001272325"/>
    </source>
</evidence>
<comment type="caution">
    <text evidence="1">The sequence shown here is derived from an EMBL/GenBank/DDBJ whole genome shotgun (WGS) entry which is preliminary data.</text>
</comment>
<sequence length="54" mass="5750">MMGSQLFYVGISVYQTAVNSLLAIGKVVIGIDKRTGCAMDGWACSCSMPINGYK</sequence>
<organism evidence="1 2">
    <name type="scientific">Vibrio plantisponsor</name>
    <dbReference type="NCBI Taxonomy" id="664643"/>
    <lineage>
        <taxon>Bacteria</taxon>
        <taxon>Pseudomonadati</taxon>
        <taxon>Pseudomonadota</taxon>
        <taxon>Gammaproteobacteria</taxon>
        <taxon>Vibrionales</taxon>
        <taxon>Vibrionaceae</taxon>
        <taxon>Vibrio</taxon>
    </lineage>
</organism>
<accession>A0ABU4ICH1</accession>
<name>A0ABU4ICH1_9VIBR</name>
<reference evidence="1 2" key="1">
    <citation type="submission" date="2023-11" db="EMBL/GenBank/DDBJ databases">
        <title>Plant-associative lifestyle of Vibrio porteresiae and its evolutionary dynamics.</title>
        <authorList>
            <person name="Rameshkumar N."/>
            <person name="Kirti K."/>
        </authorList>
    </citation>
    <scope>NUCLEOTIDE SEQUENCE [LARGE SCALE GENOMIC DNA]</scope>
    <source>
        <strain evidence="1 2">MSSRF60</strain>
    </source>
</reference>